<dbReference type="PANTHER" id="PTHR30294">
    <property type="entry name" value="MEMBRANE COMPONENT OF ABC TRANSPORTER YHHJ-RELATED"/>
    <property type="match status" value="1"/>
</dbReference>
<feature type="transmembrane region" description="Helical" evidence="6">
    <location>
        <begin position="93"/>
        <end position="119"/>
    </location>
</feature>
<evidence type="ECO:0000256" key="3">
    <source>
        <dbReference type="ARBA" id="ARBA00022692"/>
    </source>
</evidence>
<dbReference type="PANTHER" id="PTHR30294:SF29">
    <property type="entry name" value="MULTIDRUG ABC TRANSPORTER PERMEASE YBHS-RELATED"/>
    <property type="match status" value="1"/>
</dbReference>
<dbReference type="EMBL" id="MFFS01000089">
    <property type="protein sequence ID" value="OGF20395.1"/>
    <property type="molecule type" value="Genomic_DNA"/>
</dbReference>
<dbReference type="Pfam" id="PF12679">
    <property type="entry name" value="ABC2_membrane_2"/>
    <property type="match status" value="1"/>
</dbReference>
<evidence type="ECO:0000256" key="5">
    <source>
        <dbReference type="ARBA" id="ARBA00023136"/>
    </source>
</evidence>
<sequence length="238" mass="26771">MKNILTIFKKELASYFNSPIAYIFTAVFLVIANWLFFQNFYIIGQANMRSYFILLPWMFLFLAPAITMRVWAEEKKAGTMELLLTLPVKDWEVVAAKFLSALGFLSFTLILSLTIPFTISRLGNLDWGPVIGGYIGAILMGGAYLSLGLFISSLTKNQIIAFLIGVVCCFAVFIIGADFVLQKMNGSITPLLQFLGIGSHFNTIGKGIIDSRDLIYYGSFIFIFLFLNVKSIESRNWR</sequence>
<evidence type="ECO:0000256" key="2">
    <source>
        <dbReference type="ARBA" id="ARBA00022475"/>
    </source>
</evidence>
<dbReference type="InterPro" id="IPR051449">
    <property type="entry name" value="ABC-2_transporter_component"/>
</dbReference>
<keyword evidence="3 6" id="KW-0812">Transmembrane</keyword>
<comment type="caution">
    <text evidence="7">The sequence shown here is derived from an EMBL/GenBank/DDBJ whole genome shotgun (WGS) entry which is preliminary data.</text>
</comment>
<comment type="subcellular location">
    <subcellularLocation>
        <location evidence="1">Cell membrane</location>
        <topology evidence="1">Multi-pass membrane protein</topology>
    </subcellularLocation>
</comment>
<keyword evidence="5 6" id="KW-0472">Membrane</keyword>
<evidence type="ECO:0000256" key="6">
    <source>
        <dbReference type="SAM" id="Phobius"/>
    </source>
</evidence>
<evidence type="ECO:0000313" key="7">
    <source>
        <dbReference type="EMBL" id="OGF20395.1"/>
    </source>
</evidence>
<dbReference type="Proteomes" id="UP000178323">
    <property type="component" value="Unassembled WGS sequence"/>
</dbReference>
<accession>A0A1F5S126</accession>
<evidence type="ECO:0000313" key="8">
    <source>
        <dbReference type="Proteomes" id="UP000178323"/>
    </source>
</evidence>
<feature type="transmembrane region" description="Helical" evidence="6">
    <location>
        <begin position="131"/>
        <end position="152"/>
    </location>
</feature>
<dbReference type="GO" id="GO:0140359">
    <property type="term" value="F:ABC-type transporter activity"/>
    <property type="evidence" value="ECO:0007669"/>
    <property type="project" value="InterPro"/>
</dbReference>
<feature type="transmembrane region" description="Helical" evidence="6">
    <location>
        <begin position="214"/>
        <end position="232"/>
    </location>
</feature>
<dbReference type="STRING" id="1797985.A2Y83_02765"/>
<feature type="transmembrane region" description="Helical" evidence="6">
    <location>
        <begin position="20"/>
        <end position="44"/>
    </location>
</feature>
<protein>
    <submittedName>
        <fullName evidence="7">ABC transporter</fullName>
    </submittedName>
</protein>
<reference evidence="7 8" key="1">
    <citation type="journal article" date="2016" name="Nat. Commun.">
        <title>Thousands of microbial genomes shed light on interconnected biogeochemical processes in an aquifer system.</title>
        <authorList>
            <person name="Anantharaman K."/>
            <person name="Brown C.T."/>
            <person name="Hug L.A."/>
            <person name="Sharon I."/>
            <person name="Castelle C.J."/>
            <person name="Probst A.J."/>
            <person name="Thomas B.C."/>
            <person name="Singh A."/>
            <person name="Wilkins M.J."/>
            <person name="Karaoz U."/>
            <person name="Brodie E.L."/>
            <person name="Williams K.H."/>
            <person name="Hubbard S.S."/>
            <person name="Banfield J.F."/>
        </authorList>
    </citation>
    <scope>NUCLEOTIDE SEQUENCE [LARGE SCALE GENOMIC DNA]</scope>
</reference>
<keyword evidence="4 6" id="KW-1133">Transmembrane helix</keyword>
<feature type="transmembrane region" description="Helical" evidence="6">
    <location>
        <begin position="159"/>
        <end position="181"/>
    </location>
</feature>
<feature type="transmembrane region" description="Helical" evidence="6">
    <location>
        <begin position="50"/>
        <end position="72"/>
    </location>
</feature>
<evidence type="ECO:0000256" key="1">
    <source>
        <dbReference type="ARBA" id="ARBA00004651"/>
    </source>
</evidence>
<dbReference type="GO" id="GO:0005886">
    <property type="term" value="C:plasma membrane"/>
    <property type="evidence" value="ECO:0007669"/>
    <property type="project" value="UniProtKB-SubCell"/>
</dbReference>
<keyword evidence="2" id="KW-1003">Cell membrane</keyword>
<name>A0A1F5S126_9BACT</name>
<dbReference type="AlphaFoldDB" id="A0A1F5S126"/>
<organism evidence="7 8">
    <name type="scientific">Candidatus Falkowbacteria bacterium RBG_13_39_14</name>
    <dbReference type="NCBI Taxonomy" id="1797985"/>
    <lineage>
        <taxon>Bacteria</taxon>
        <taxon>Candidatus Falkowiibacteriota</taxon>
    </lineage>
</organism>
<evidence type="ECO:0000256" key="4">
    <source>
        <dbReference type="ARBA" id="ARBA00022989"/>
    </source>
</evidence>
<proteinExistence type="predicted"/>
<gene>
    <name evidence="7" type="ORF">A2Y83_02765</name>
</gene>